<dbReference type="EMBL" id="JAFELM010000028">
    <property type="protein sequence ID" value="MBM6617803.1"/>
    <property type="molecule type" value="Genomic_DNA"/>
</dbReference>
<dbReference type="Proteomes" id="UP001518925">
    <property type="component" value="Unassembled WGS sequence"/>
</dbReference>
<proteinExistence type="predicted"/>
<protein>
    <submittedName>
        <fullName evidence="1">Uncharacterized protein</fullName>
    </submittedName>
</protein>
<organism evidence="1 2">
    <name type="scientific">Bacillus suaedaesalsae</name>
    <dbReference type="NCBI Taxonomy" id="2810349"/>
    <lineage>
        <taxon>Bacteria</taxon>
        <taxon>Bacillati</taxon>
        <taxon>Bacillota</taxon>
        <taxon>Bacilli</taxon>
        <taxon>Bacillales</taxon>
        <taxon>Bacillaceae</taxon>
        <taxon>Bacillus</taxon>
    </lineage>
</organism>
<evidence type="ECO:0000313" key="2">
    <source>
        <dbReference type="Proteomes" id="UP001518925"/>
    </source>
</evidence>
<evidence type="ECO:0000313" key="1">
    <source>
        <dbReference type="EMBL" id="MBM6617803.1"/>
    </source>
</evidence>
<comment type="caution">
    <text evidence="1">The sequence shown here is derived from an EMBL/GenBank/DDBJ whole genome shotgun (WGS) entry which is preliminary data.</text>
</comment>
<keyword evidence="2" id="KW-1185">Reference proteome</keyword>
<name>A0ABS2DJZ8_9BACI</name>
<dbReference type="RefSeq" id="WP_204203173.1">
    <property type="nucleotide sequence ID" value="NZ_JAFELM010000028.1"/>
</dbReference>
<reference evidence="1 2" key="1">
    <citation type="submission" date="2021-02" db="EMBL/GenBank/DDBJ databases">
        <title>Bacillus sp. RD4P76, an endophyte from a halophyte.</title>
        <authorList>
            <person name="Sun J.-Q."/>
        </authorList>
    </citation>
    <scope>NUCLEOTIDE SEQUENCE [LARGE SCALE GENOMIC DNA]</scope>
    <source>
        <strain evidence="1 2">RD4P76</strain>
    </source>
</reference>
<gene>
    <name evidence="1" type="ORF">JR050_08995</name>
</gene>
<accession>A0ABS2DJZ8</accession>
<sequence length="150" mass="16887">MMNCCPKYFFNQERLPIDIPPGSPGVEIIQVSVTTVLPNERVRLDSMAYTSISTVGEGERYGYQLVYDLFRDTTVISEISLTHTNQVKQELTTAPFIEDTPNITWTDVPGLPGTYIYRIIVQRLGTEENIADVTVFDRSIDAIVFPPVNP</sequence>